<sequence length="103" mass="11283">MRRRGSGHFQGTSKLHNGSYLLHGLFQQKGNRCAVMSTVDYSCNIARKSAPPQVGRLEVSVKKPASILSISILPEQQTQPEQLAASCSAPQTENQPRPVRTHS</sequence>
<dbReference type="EMBL" id="OY660877">
    <property type="protein sequence ID" value="CAJ1072589.1"/>
    <property type="molecule type" value="Genomic_DNA"/>
</dbReference>
<dbReference type="AlphaFoldDB" id="A0AAV1GHM4"/>
<keyword evidence="3" id="KW-1185">Reference proteome</keyword>
<name>A0AAV1GHM4_XYRNO</name>
<proteinExistence type="predicted"/>
<feature type="region of interest" description="Disordered" evidence="1">
    <location>
        <begin position="77"/>
        <end position="103"/>
    </location>
</feature>
<organism evidence="2 3">
    <name type="scientific">Xyrichtys novacula</name>
    <name type="common">Pearly razorfish</name>
    <name type="synonym">Hemipteronotus novacula</name>
    <dbReference type="NCBI Taxonomy" id="13765"/>
    <lineage>
        <taxon>Eukaryota</taxon>
        <taxon>Metazoa</taxon>
        <taxon>Chordata</taxon>
        <taxon>Craniata</taxon>
        <taxon>Vertebrata</taxon>
        <taxon>Euteleostomi</taxon>
        <taxon>Actinopterygii</taxon>
        <taxon>Neopterygii</taxon>
        <taxon>Teleostei</taxon>
        <taxon>Neoteleostei</taxon>
        <taxon>Acanthomorphata</taxon>
        <taxon>Eupercaria</taxon>
        <taxon>Labriformes</taxon>
        <taxon>Labridae</taxon>
        <taxon>Xyrichtys</taxon>
    </lineage>
</organism>
<evidence type="ECO:0000313" key="2">
    <source>
        <dbReference type="EMBL" id="CAJ1072589.1"/>
    </source>
</evidence>
<evidence type="ECO:0000256" key="1">
    <source>
        <dbReference type="SAM" id="MobiDB-lite"/>
    </source>
</evidence>
<protein>
    <submittedName>
        <fullName evidence="2">Uncharacterized protein</fullName>
    </submittedName>
</protein>
<evidence type="ECO:0000313" key="3">
    <source>
        <dbReference type="Proteomes" id="UP001178508"/>
    </source>
</evidence>
<accession>A0AAV1GHM4</accession>
<gene>
    <name evidence="2" type="ORF">XNOV1_A004585</name>
</gene>
<reference evidence="2" key="1">
    <citation type="submission" date="2023-08" db="EMBL/GenBank/DDBJ databases">
        <authorList>
            <person name="Alioto T."/>
            <person name="Alioto T."/>
            <person name="Gomez Garrido J."/>
        </authorList>
    </citation>
    <scope>NUCLEOTIDE SEQUENCE</scope>
</reference>
<dbReference type="Proteomes" id="UP001178508">
    <property type="component" value="Chromosome 14"/>
</dbReference>